<comment type="caution">
    <text evidence="1">The sequence shown here is derived from an EMBL/GenBank/DDBJ whole genome shotgun (WGS) entry which is preliminary data.</text>
</comment>
<proteinExistence type="predicted"/>
<accession>A0A2P5DYF9</accession>
<dbReference type="AlphaFoldDB" id="A0A2P5DYF9"/>
<evidence type="ECO:0000313" key="2">
    <source>
        <dbReference type="Proteomes" id="UP000237000"/>
    </source>
</evidence>
<organism evidence="1 2">
    <name type="scientific">Trema orientale</name>
    <name type="common">Charcoal tree</name>
    <name type="synonym">Celtis orientalis</name>
    <dbReference type="NCBI Taxonomy" id="63057"/>
    <lineage>
        <taxon>Eukaryota</taxon>
        <taxon>Viridiplantae</taxon>
        <taxon>Streptophyta</taxon>
        <taxon>Embryophyta</taxon>
        <taxon>Tracheophyta</taxon>
        <taxon>Spermatophyta</taxon>
        <taxon>Magnoliopsida</taxon>
        <taxon>eudicotyledons</taxon>
        <taxon>Gunneridae</taxon>
        <taxon>Pentapetalae</taxon>
        <taxon>rosids</taxon>
        <taxon>fabids</taxon>
        <taxon>Rosales</taxon>
        <taxon>Cannabaceae</taxon>
        <taxon>Trema</taxon>
    </lineage>
</organism>
<name>A0A2P5DYF9_TREOI</name>
<gene>
    <name evidence="1" type="ORF">TorRG33x02_238800</name>
</gene>
<dbReference type="EMBL" id="JXTC01000242">
    <property type="protein sequence ID" value="PON78286.1"/>
    <property type="molecule type" value="Genomic_DNA"/>
</dbReference>
<dbReference type="InParanoid" id="A0A2P5DYF9"/>
<evidence type="ECO:0000313" key="1">
    <source>
        <dbReference type="EMBL" id="PON78286.1"/>
    </source>
</evidence>
<dbReference type="Proteomes" id="UP000237000">
    <property type="component" value="Unassembled WGS sequence"/>
</dbReference>
<protein>
    <submittedName>
        <fullName evidence="1">Uncharacterized protein</fullName>
    </submittedName>
</protein>
<keyword evidence="2" id="KW-1185">Reference proteome</keyword>
<reference evidence="2" key="1">
    <citation type="submission" date="2016-06" db="EMBL/GenBank/DDBJ databases">
        <title>Parallel loss of symbiosis genes in relatives of nitrogen-fixing non-legume Parasponia.</title>
        <authorList>
            <person name="Van Velzen R."/>
            <person name="Holmer R."/>
            <person name="Bu F."/>
            <person name="Rutten L."/>
            <person name="Van Zeijl A."/>
            <person name="Liu W."/>
            <person name="Santuari L."/>
            <person name="Cao Q."/>
            <person name="Sharma T."/>
            <person name="Shen D."/>
            <person name="Roswanjaya Y."/>
            <person name="Wardhani T."/>
            <person name="Kalhor M.S."/>
            <person name="Jansen J."/>
            <person name="Van den Hoogen J."/>
            <person name="Gungor B."/>
            <person name="Hartog M."/>
            <person name="Hontelez J."/>
            <person name="Verver J."/>
            <person name="Yang W.-C."/>
            <person name="Schijlen E."/>
            <person name="Repin R."/>
            <person name="Schilthuizen M."/>
            <person name="Schranz E."/>
            <person name="Heidstra R."/>
            <person name="Miyata K."/>
            <person name="Fedorova E."/>
            <person name="Kohlen W."/>
            <person name="Bisseling T."/>
            <person name="Smit S."/>
            <person name="Geurts R."/>
        </authorList>
    </citation>
    <scope>NUCLEOTIDE SEQUENCE [LARGE SCALE GENOMIC DNA]</scope>
    <source>
        <strain evidence="2">cv. RG33-2</strain>
    </source>
</reference>
<sequence length="77" mass="8910">MEIELRCVEIEIDESLSRLGSFFTIFFTPNSFSRSDHGFGSGHVAAIYGVPRFVVHSGRRDDLLRGFGFRFDWYTAW</sequence>
<dbReference type="OrthoDB" id="10515035at2759"/>